<dbReference type="OMA" id="LYPGSKM"/>
<dbReference type="KEGG" id="nnu:104596813"/>
<dbReference type="SMART" id="SM01045">
    <property type="entry name" value="BURP"/>
    <property type="match status" value="1"/>
</dbReference>
<dbReference type="RefSeq" id="XP_010256408.1">
    <property type="nucleotide sequence ID" value="XM_010258106.2"/>
</dbReference>
<dbReference type="PROSITE" id="PS51277">
    <property type="entry name" value="BURP"/>
    <property type="match status" value="1"/>
</dbReference>
<dbReference type="Proteomes" id="UP000189703">
    <property type="component" value="Unplaced"/>
</dbReference>
<protein>
    <submittedName>
        <fullName evidence="4">BURP domain-containing protein 6-like</fullName>
    </submittedName>
</protein>
<evidence type="ECO:0000256" key="1">
    <source>
        <dbReference type="SAM" id="SignalP"/>
    </source>
</evidence>
<evidence type="ECO:0000313" key="3">
    <source>
        <dbReference type="Proteomes" id="UP000189703"/>
    </source>
</evidence>
<sequence length="320" mass="35420">MISPSLPMELCFLLVLAVAVSSDAALSSEIYWNSMLPNTPMPKLVQHQLISGAYVDSELRGLGKMIVIPTARDDNIGWSFQKWGSAKENQGVSGFQNKKQLNVDKDVDYYFFEENLYPGRKMTLELSGDHTKAILLSRQVADSIPFSSNELPDILHRFSVNDRSIQAEAMKETIVSCERPGDNVEAKRCATSLESMIDFSISKLGKNIKAVTTEFDGENGKKKQFIISSGIKKMGGNPVVCHGMTYPYAVYYCHVIRATRSYVVPLVAADGTKAKAVAVCHTDTKDFSPDHIAFQLLDIKPGGVPICHFLPDDTISWFPN</sequence>
<dbReference type="AlphaFoldDB" id="A0A1U7ZSD0"/>
<feature type="domain" description="BURP" evidence="2">
    <location>
        <begin position="110"/>
        <end position="320"/>
    </location>
</feature>
<dbReference type="InterPro" id="IPR004873">
    <property type="entry name" value="BURP_dom"/>
</dbReference>
<evidence type="ECO:0000313" key="4">
    <source>
        <dbReference type="RefSeq" id="XP_010256408.1"/>
    </source>
</evidence>
<dbReference type="InParanoid" id="A0A1U7ZSD0"/>
<dbReference type="GeneID" id="104596813"/>
<name>A0A1U7ZSD0_NELNU</name>
<dbReference type="InterPro" id="IPR044816">
    <property type="entry name" value="BURP"/>
</dbReference>
<reference evidence="4" key="1">
    <citation type="submission" date="2025-08" db="UniProtKB">
        <authorList>
            <consortium name="RefSeq"/>
        </authorList>
    </citation>
    <scope>IDENTIFICATION</scope>
</reference>
<proteinExistence type="predicted"/>
<dbReference type="Pfam" id="PF03181">
    <property type="entry name" value="BURP"/>
    <property type="match status" value="1"/>
</dbReference>
<dbReference type="eggNOG" id="ENOG502QQHP">
    <property type="taxonomic scope" value="Eukaryota"/>
</dbReference>
<accession>A0A1U7ZSD0</accession>
<organism evidence="3 4">
    <name type="scientific">Nelumbo nucifera</name>
    <name type="common">Sacred lotus</name>
    <dbReference type="NCBI Taxonomy" id="4432"/>
    <lineage>
        <taxon>Eukaryota</taxon>
        <taxon>Viridiplantae</taxon>
        <taxon>Streptophyta</taxon>
        <taxon>Embryophyta</taxon>
        <taxon>Tracheophyta</taxon>
        <taxon>Spermatophyta</taxon>
        <taxon>Magnoliopsida</taxon>
        <taxon>Proteales</taxon>
        <taxon>Nelumbonaceae</taxon>
        <taxon>Nelumbo</taxon>
    </lineage>
</organism>
<dbReference type="PANTHER" id="PTHR31236:SF2">
    <property type="entry name" value="BURP DOMAIN PROTEIN RD22"/>
    <property type="match status" value="1"/>
</dbReference>
<gene>
    <name evidence="4" type="primary">LOC104596813</name>
</gene>
<feature type="signal peptide" evidence="1">
    <location>
        <begin position="1"/>
        <end position="27"/>
    </location>
</feature>
<dbReference type="PANTHER" id="PTHR31236">
    <property type="entry name" value="BURP DOMAIN PROTEIN USPL1-LIKE"/>
    <property type="match status" value="1"/>
</dbReference>
<evidence type="ECO:0000259" key="2">
    <source>
        <dbReference type="PROSITE" id="PS51277"/>
    </source>
</evidence>
<feature type="chain" id="PRO_5010580868" evidence="1">
    <location>
        <begin position="28"/>
        <end position="320"/>
    </location>
</feature>
<keyword evidence="3" id="KW-1185">Reference proteome</keyword>
<dbReference type="OrthoDB" id="654134at2759"/>
<keyword evidence="1" id="KW-0732">Signal</keyword>